<feature type="non-terminal residue" evidence="2">
    <location>
        <position position="148"/>
    </location>
</feature>
<feature type="compositionally biased region" description="Basic residues" evidence="1">
    <location>
        <begin position="124"/>
        <end position="148"/>
    </location>
</feature>
<name>A0A426YID5_ENSVE</name>
<feature type="region of interest" description="Disordered" evidence="1">
    <location>
        <begin position="76"/>
        <end position="148"/>
    </location>
</feature>
<reference evidence="2 3" key="1">
    <citation type="journal article" date="2014" name="Agronomy (Basel)">
        <title>A Draft Genome Sequence for Ensete ventricosum, the Drought-Tolerant Tree Against Hunger.</title>
        <authorList>
            <person name="Harrison J."/>
            <person name="Moore K.A."/>
            <person name="Paszkiewicz K."/>
            <person name="Jones T."/>
            <person name="Grant M."/>
            <person name="Ambacheew D."/>
            <person name="Muzemil S."/>
            <person name="Studholme D.J."/>
        </authorList>
    </citation>
    <scope>NUCLEOTIDE SEQUENCE [LARGE SCALE GENOMIC DNA]</scope>
</reference>
<dbReference type="EMBL" id="AMZH03012221">
    <property type="protein sequence ID" value="RRT51446.1"/>
    <property type="molecule type" value="Genomic_DNA"/>
</dbReference>
<organism evidence="2 3">
    <name type="scientific">Ensete ventricosum</name>
    <name type="common">Abyssinian banana</name>
    <name type="synonym">Musa ensete</name>
    <dbReference type="NCBI Taxonomy" id="4639"/>
    <lineage>
        <taxon>Eukaryota</taxon>
        <taxon>Viridiplantae</taxon>
        <taxon>Streptophyta</taxon>
        <taxon>Embryophyta</taxon>
        <taxon>Tracheophyta</taxon>
        <taxon>Spermatophyta</taxon>
        <taxon>Magnoliopsida</taxon>
        <taxon>Liliopsida</taxon>
        <taxon>Zingiberales</taxon>
        <taxon>Musaceae</taxon>
        <taxon>Ensete</taxon>
    </lineage>
</organism>
<evidence type="ECO:0000313" key="2">
    <source>
        <dbReference type="EMBL" id="RRT51446.1"/>
    </source>
</evidence>
<proteinExistence type="predicted"/>
<feature type="region of interest" description="Disordered" evidence="1">
    <location>
        <begin position="1"/>
        <end position="28"/>
    </location>
</feature>
<dbReference type="Proteomes" id="UP000287651">
    <property type="component" value="Unassembled WGS sequence"/>
</dbReference>
<dbReference type="AlphaFoldDB" id="A0A426YID5"/>
<gene>
    <name evidence="2" type="ORF">B296_00002718</name>
</gene>
<comment type="caution">
    <text evidence="2">The sequence shown here is derived from an EMBL/GenBank/DDBJ whole genome shotgun (WGS) entry which is preliminary data.</text>
</comment>
<feature type="compositionally biased region" description="Basic residues" evidence="1">
    <location>
        <begin position="86"/>
        <end position="111"/>
    </location>
</feature>
<protein>
    <submittedName>
        <fullName evidence="2">Uncharacterized protein</fullName>
    </submittedName>
</protein>
<evidence type="ECO:0000313" key="3">
    <source>
        <dbReference type="Proteomes" id="UP000287651"/>
    </source>
</evidence>
<evidence type="ECO:0000256" key="1">
    <source>
        <dbReference type="SAM" id="MobiDB-lite"/>
    </source>
</evidence>
<sequence length="148" mass="17304">MKLQPNNGPKLSLGIGPSSDNEIGSRREFPRRLAEWIGKLVGNIKGDRREEDRRTYRKNAGGYRIMRDSTILTIRRCGASSLTRGGGRRRRKKKKKKKKKKKRTGWTRPRREKPDLEKRSGGGRARRLWRRRARLCRRRRGKATNRAG</sequence>
<accession>A0A426YID5</accession>